<gene>
    <name evidence="2" type="ORF">CHS0354_002805</name>
</gene>
<keyword evidence="1" id="KW-0812">Transmembrane</keyword>
<keyword evidence="1" id="KW-0472">Membrane</keyword>
<feature type="non-terminal residue" evidence="2">
    <location>
        <position position="83"/>
    </location>
</feature>
<accession>A0AAE0SBC7</accession>
<evidence type="ECO:0000313" key="3">
    <source>
        <dbReference type="Proteomes" id="UP001195483"/>
    </source>
</evidence>
<reference evidence="2" key="1">
    <citation type="journal article" date="2021" name="Genome Biol. Evol.">
        <title>A High-Quality Reference Genome for a Parasitic Bivalve with Doubly Uniparental Inheritance (Bivalvia: Unionida).</title>
        <authorList>
            <person name="Smith C.H."/>
        </authorList>
    </citation>
    <scope>NUCLEOTIDE SEQUENCE</scope>
    <source>
        <strain evidence="2">CHS0354</strain>
    </source>
</reference>
<protein>
    <submittedName>
        <fullName evidence="2">Uncharacterized protein</fullName>
    </submittedName>
</protein>
<comment type="caution">
    <text evidence="2">The sequence shown here is derived from an EMBL/GenBank/DDBJ whole genome shotgun (WGS) entry which is preliminary data.</text>
</comment>
<feature type="transmembrane region" description="Helical" evidence="1">
    <location>
        <begin position="52"/>
        <end position="74"/>
    </location>
</feature>
<evidence type="ECO:0000256" key="1">
    <source>
        <dbReference type="SAM" id="Phobius"/>
    </source>
</evidence>
<sequence>MGRCKIVKRIHFVRHQSPYLRPLLFLHETPERREKFINKTYGRKMRWRRQEVHLLTITTLYPGDYFGAGMYLAFHQRLLFCFH</sequence>
<dbReference type="AlphaFoldDB" id="A0AAE0SBC7"/>
<reference evidence="2" key="3">
    <citation type="submission" date="2023-05" db="EMBL/GenBank/DDBJ databases">
        <authorList>
            <person name="Smith C.H."/>
        </authorList>
    </citation>
    <scope>NUCLEOTIDE SEQUENCE</scope>
    <source>
        <strain evidence="2">CHS0354</strain>
        <tissue evidence="2">Mantle</tissue>
    </source>
</reference>
<organism evidence="2 3">
    <name type="scientific">Potamilus streckersoni</name>
    <dbReference type="NCBI Taxonomy" id="2493646"/>
    <lineage>
        <taxon>Eukaryota</taxon>
        <taxon>Metazoa</taxon>
        <taxon>Spiralia</taxon>
        <taxon>Lophotrochozoa</taxon>
        <taxon>Mollusca</taxon>
        <taxon>Bivalvia</taxon>
        <taxon>Autobranchia</taxon>
        <taxon>Heteroconchia</taxon>
        <taxon>Palaeoheterodonta</taxon>
        <taxon>Unionida</taxon>
        <taxon>Unionoidea</taxon>
        <taxon>Unionidae</taxon>
        <taxon>Ambleminae</taxon>
        <taxon>Lampsilini</taxon>
        <taxon>Potamilus</taxon>
    </lineage>
</organism>
<dbReference type="Proteomes" id="UP001195483">
    <property type="component" value="Unassembled WGS sequence"/>
</dbReference>
<keyword evidence="1" id="KW-1133">Transmembrane helix</keyword>
<dbReference type="EMBL" id="JAEAOA010000224">
    <property type="protein sequence ID" value="KAK3588205.1"/>
    <property type="molecule type" value="Genomic_DNA"/>
</dbReference>
<reference evidence="2" key="2">
    <citation type="journal article" date="2021" name="Genome Biol. Evol.">
        <title>Developing a high-quality reference genome for a parasitic bivalve with doubly uniparental inheritance (Bivalvia: Unionida).</title>
        <authorList>
            <person name="Smith C.H."/>
        </authorList>
    </citation>
    <scope>NUCLEOTIDE SEQUENCE</scope>
    <source>
        <strain evidence="2">CHS0354</strain>
        <tissue evidence="2">Mantle</tissue>
    </source>
</reference>
<name>A0AAE0SBC7_9BIVA</name>
<keyword evidence="3" id="KW-1185">Reference proteome</keyword>
<proteinExistence type="predicted"/>
<evidence type="ECO:0000313" key="2">
    <source>
        <dbReference type="EMBL" id="KAK3588205.1"/>
    </source>
</evidence>